<dbReference type="AlphaFoldDB" id="A0A8T0HLI1"/>
<organism evidence="1 2">
    <name type="scientific">Ceratodon purpureus</name>
    <name type="common">Fire moss</name>
    <name type="synonym">Dicranum purpureum</name>
    <dbReference type="NCBI Taxonomy" id="3225"/>
    <lineage>
        <taxon>Eukaryota</taxon>
        <taxon>Viridiplantae</taxon>
        <taxon>Streptophyta</taxon>
        <taxon>Embryophyta</taxon>
        <taxon>Bryophyta</taxon>
        <taxon>Bryophytina</taxon>
        <taxon>Bryopsida</taxon>
        <taxon>Dicranidae</taxon>
        <taxon>Pseudoditrichales</taxon>
        <taxon>Ditrichaceae</taxon>
        <taxon>Ceratodon</taxon>
    </lineage>
</organism>
<accession>A0A8T0HLI1</accession>
<sequence>MASWLTVKKRNYEEHCRDCDAGYDLGGPRLTWDEFCMQQTIDEDEFGPSDNVETIWRECNDEPWLRKEREFQYRMKLNRFFAVQKIKRQRREMEEKGKV</sequence>
<dbReference type="EMBL" id="CM026426">
    <property type="protein sequence ID" value="KAG0571644.1"/>
    <property type="molecule type" value="Genomic_DNA"/>
</dbReference>
<evidence type="ECO:0000313" key="1">
    <source>
        <dbReference type="EMBL" id="KAG0571644.1"/>
    </source>
</evidence>
<evidence type="ECO:0000313" key="2">
    <source>
        <dbReference type="Proteomes" id="UP000822688"/>
    </source>
</evidence>
<name>A0A8T0HLI1_CERPU</name>
<comment type="caution">
    <text evidence="1">The sequence shown here is derived from an EMBL/GenBank/DDBJ whole genome shotgun (WGS) entry which is preliminary data.</text>
</comment>
<proteinExistence type="predicted"/>
<gene>
    <name evidence="1" type="ORF">KC19_VG030300</name>
</gene>
<keyword evidence="2" id="KW-1185">Reference proteome</keyword>
<reference evidence="1" key="1">
    <citation type="submission" date="2020-06" db="EMBL/GenBank/DDBJ databases">
        <title>WGS assembly of Ceratodon purpureus strain R40.</title>
        <authorList>
            <person name="Carey S.B."/>
            <person name="Jenkins J."/>
            <person name="Shu S."/>
            <person name="Lovell J.T."/>
            <person name="Sreedasyam A."/>
            <person name="Maumus F."/>
            <person name="Tiley G.P."/>
            <person name="Fernandez-Pozo N."/>
            <person name="Barry K."/>
            <person name="Chen C."/>
            <person name="Wang M."/>
            <person name="Lipzen A."/>
            <person name="Daum C."/>
            <person name="Saski C.A."/>
            <person name="Payton A.C."/>
            <person name="Mcbreen J.C."/>
            <person name="Conrad R.E."/>
            <person name="Kollar L.M."/>
            <person name="Olsson S."/>
            <person name="Huttunen S."/>
            <person name="Landis J.B."/>
            <person name="Wickett N.J."/>
            <person name="Johnson M.G."/>
            <person name="Rensing S.A."/>
            <person name="Grimwood J."/>
            <person name="Schmutz J."/>
            <person name="Mcdaniel S.F."/>
        </authorList>
    </citation>
    <scope>NUCLEOTIDE SEQUENCE</scope>
    <source>
        <strain evidence="1">R40</strain>
    </source>
</reference>
<protein>
    <submittedName>
        <fullName evidence="1">Uncharacterized protein</fullName>
    </submittedName>
</protein>
<dbReference type="Proteomes" id="UP000822688">
    <property type="component" value="Chromosome V"/>
</dbReference>